<feature type="chain" id="PRO_5039566237" evidence="1">
    <location>
        <begin position="30"/>
        <end position="208"/>
    </location>
</feature>
<keyword evidence="1" id="KW-0732">Signal</keyword>
<sequence length="208" mass="22016">MRTFRTTLTTALTATLTAALTAIGVGSVAATPAAATAEPAYLDAAQMPPSATPWTAGPVVKGLPETDAPCAEGVFPDRRTGHRAFRTELDTGGLQITTVAASTTRAAELVTRLRRSLATCADRVERQYPTTEASGVYHGRLAVEEGAHVYSLDTEDHEVGITDIALFSVGRDGRTVTYVQWGQMGDLADAPLGDFENTTRTAVAKLHR</sequence>
<dbReference type="RefSeq" id="WP_155071097.1">
    <property type="nucleotide sequence ID" value="NZ_WIXO01000001.1"/>
</dbReference>
<dbReference type="AlphaFoldDB" id="A0A6G2BCS5"/>
<dbReference type="EMBL" id="WIXO01000001">
    <property type="protein sequence ID" value="MTE19863.1"/>
    <property type="molecule type" value="Genomic_DNA"/>
</dbReference>
<evidence type="ECO:0000256" key="1">
    <source>
        <dbReference type="SAM" id="SignalP"/>
    </source>
</evidence>
<dbReference type="Proteomes" id="UP000473014">
    <property type="component" value="Unassembled WGS sequence"/>
</dbReference>
<feature type="signal peptide" evidence="1">
    <location>
        <begin position="1"/>
        <end position="29"/>
    </location>
</feature>
<proteinExistence type="predicted"/>
<reference evidence="2 3" key="1">
    <citation type="submission" date="2019-11" db="EMBL/GenBank/DDBJ databases">
        <authorList>
            <person name="Yuan L."/>
        </authorList>
    </citation>
    <scope>NUCLEOTIDE SEQUENCE [LARGE SCALE GENOMIC DNA]</scope>
    <source>
        <strain evidence="2 3">TRM43335</strain>
    </source>
</reference>
<comment type="caution">
    <text evidence="2">The sequence shown here is derived from an EMBL/GenBank/DDBJ whole genome shotgun (WGS) entry which is preliminary data.</text>
</comment>
<protein>
    <submittedName>
        <fullName evidence="2">Uncharacterized protein</fullName>
    </submittedName>
</protein>
<dbReference type="OrthoDB" id="4322593at2"/>
<keyword evidence="3" id="KW-1185">Reference proteome</keyword>
<organism evidence="2 3">
    <name type="scientific">Streptomyces taklimakanensis</name>
    <dbReference type="NCBI Taxonomy" id="2569853"/>
    <lineage>
        <taxon>Bacteria</taxon>
        <taxon>Bacillati</taxon>
        <taxon>Actinomycetota</taxon>
        <taxon>Actinomycetes</taxon>
        <taxon>Kitasatosporales</taxon>
        <taxon>Streptomycetaceae</taxon>
        <taxon>Streptomyces</taxon>
    </lineage>
</organism>
<gene>
    <name evidence="2" type="ORF">F0L17_12200</name>
</gene>
<evidence type="ECO:0000313" key="3">
    <source>
        <dbReference type="Proteomes" id="UP000473014"/>
    </source>
</evidence>
<evidence type="ECO:0000313" key="2">
    <source>
        <dbReference type="EMBL" id="MTE19863.1"/>
    </source>
</evidence>
<accession>A0A6G2BCS5</accession>
<name>A0A6G2BCS5_9ACTN</name>